<dbReference type="AlphaFoldDB" id="A0A2A6BM91"/>
<dbReference type="EnsemblMetazoa" id="PPA36048.1">
    <property type="protein sequence ID" value="PPA36048.1"/>
    <property type="gene ID" value="WBGene00274417"/>
</dbReference>
<protein>
    <submittedName>
        <fullName evidence="1">Uncharacterized protein</fullName>
    </submittedName>
</protein>
<reference evidence="2" key="1">
    <citation type="journal article" date="2008" name="Nat. Genet.">
        <title>The Pristionchus pacificus genome provides a unique perspective on nematode lifestyle and parasitism.</title>
        <authorList>
            <person name="Dieterich C."/>
            <person name="Clifton S.W."/>
            <person name="Schuster L.N."/>
            <person name="Chinwalla A."/>
            <person name="Delehaunty K."/>
            <person name="Dinkelacker I."/>
            <person name="Fulton L."/>
            <person name="Fulton R."/>
            <person name="Godfrey J."/>
            <person name="Minx P."/>
            <person name="Mitreva M."/>
            <person name="Roeseler W."/>
            <person name="Tian H."/>
            <person name="Witte H."/>
            <person name="Yang S.P."/>
            <person name="Wilson R.K."/>
            <person name="Sommer R.J."/>
        </authorList>
    </citation>
    <scope>NUCLEOTIDE SEQUENCE [LARGE SCALE GENOMIC DNA]</scope>
    <source>
        <strain evidence="2">PS312</strain>
    </source>
</reference>
<gene>
    <name evidence="1" type="primary">WBGene00274417</name>
</gene>
<proteinExistence type="predicted"/>
<accession>A0A8R1USJ8</accession>
<evidence type="ECO:0000313" key="1">
    <source>
        <dbReference type="EnsemblMetazoa" id="PPA36048.1"/>
    </source>
</evidence>
<accession>A0A2A6BM91</accession>
<dbReference type="Proteomes" id="UP000005239">
    <property type="component" value="Unassembled WGS sequence"/>
</dbReference>
<reference evidence="1" key="2">
    <citation type="submission" date="2022-06" db="UniProtKB">
        <authorList>
            <consortium name="EnsemblMetazoa"/>
        </authorList>
    </citation>
    <scope>IDENTIFICATION</scope>
    <source>
        <strain evidence="1">PS312</strain>
    </source>
</reference>
<evidence type="ECO:0000313" key="2">
    <source>
        <dbReference type="Proteomes" id="UP000005239"/>
    </source>
</evidence>
<name>A0A2A6BM91_PRIPA</name>
<organism evidence="1 2">
    <name type="scientific">Pristionchus pacificus</name>
    <name type="common">Parasitic nematode worm</name>
    <dbReference type="NCBI Taxonomy" id="54126"/>
    <lineage>
        <taxon>Eukaryota</taxon>
        <taxon>Metazoa</taxon>
        <taxon>Ecdysozoa</taxon>
        <taxon>Nematoda</taxon>
        <taxon>Chromadorea</taxon>
        <taxon>Rhabditida</taxon>
        <taxon>Rhabditina</taxon>
        <taxon>Diplogasteromorpha</taxon>
        <taxon>Diplogasteroidea</taxon>
        <taxon>Neodiplogasteridae</taxon>
        <taxon>Pristionchus</taxon>
    </lineage>
</organism>
<sequence>MDLDSSVLIYFCVGAVVVITLYIIGMCLGKKYCACCKDDEIEVNHLGIDIFGPITPTYFVSAMIPEV</sequence>
<keyword evidence="2" id="KW-1185">Reference proteome</keyword>